<name>C1DZ17_MICCC</name>
<dbReference type="RefSeq" id="XP_002499778.1">
    <property type="nucleotide sequence ID" value="XM_002499732.1"/>
</dbReference>
<gene>
    <name evidence="8" type="ORF">MICPUN_98709</name>
</gene>
<evidence type="ECO:0000256" key="3">
    <source>
        <dbReference type="ARBA" id="ARBA00022692"/>
    </source>
</evidence>
<keyword evidence="9" id="KW-1185">Reference proteome</keyword>
<evidence type="ECO:0000256" key="5">
    <source>
        <dbReference type="ARBA" id="ARBA00023136"/>
    </source>
</evidence>
<evidence type="ECO:0000256" key="2">
    <source>
        <dbReference type="ARBA" id="ARBA00007590"/>
    </source>
</evidence>
<dbReference type="FunCoup" id="C1DZ17">
    <property type="interactions" value="495"/>
</dbReference>
<dbReference type="EMBL" id="CP001323">
    <property type="protein sequence ID" value="ACO61036.1"/>
    <property type="molecule type" value="Genomic_DNA"/>
</dbReference>
<keyword evidence="4 7" id="KW-1133">Transmembrane helix</keyword>
<dbReference type="eggNOG" id="KOG4267">
    <property type="taxonomic scope" value="Eukaryota"/>
</dbReference>
<proteinExistence type="inferred from homology"/>
<dbReference type="PANTHER" id="PTHR12668:SF43">
    <property type="entry name" value="TRANSMEMBRANE PROTEIN 14 HOMOLOG"/>
    <property type="match status" value="1"/>
</dbReference>
<dbReference type="OMA" id="HSAVEEN"/>
<organism evidence="8 9">
    <name type="scientific">Micromonas commoda (strain RCC299 / NOUM17 / CCMP2709)</name>
    <name type="common">Picoplanktonic green alga</name>
    <dbReference type="NCBI Taxonomy" id="296587"/>
    <lineage>
        <taxon>Eukaryota</taxon>
        <taxon>Viridiplantae</taxon>
        <taxon>Chlorophyta</taxon>
        <taxon>Mamiellophyceae</taxon>
        <taxon>Mamiellales</taxon>
        <taxon>Mamiellaceae</taxon>
        <taxon>Micromonas</taxon>
    </lineage>
</organism>
<dbReference type="InterPro" id="IPR044890">
    <property type="entry name" value="TMEM14_sf"/>
</dbReference>
<dbReference type="KEGG" id="mis:MICPUN_98709"/>
<protein>
    <submittedName>
        <fullName evidence="8">Uncharacterized protein</fullName>
    </submittedName>
</protein>
<feature type="transmembrane region" description="Helical" evidence="7">
    <location>
        <begin position="182"/>
        <end position="199"/>
    </location>
</feature>
<sequence length="249" mass="25996">MSVPLAGGSTGNALFRPSLHDVSTAQGAHGSRYGRQAPSHGLHRTQLNDRRCATVVVRSKVHLGEHTEFGLPGEHPTSRAARVVARAEANTAPNGGEFQPSVGAEKGGEPAETTTGEKPLGWVPMHDFCLTLPWGLFVALGGLAGFAIAGSTKSLIFGGGMGTLLMALGAMSLKKWKANESSFVETAMSLFISVALMAVTGRKWMAGGSFIPAGLIACGALFMNVFYAHNMMTGGNPTREHSSDGSKDD</sequence>
<dbReference type="GO" id="GO:0015245">
    <property type="term" value="F:fatty acid transmembrane transporter activity"/>
    <property type="evidence" value="ECO:0007669"/>
    <property type="project" value="TreeGrafter"/>
</dbReference>
<accession>C1DZ17</accession>
<feature type="region of interest" description="Disordered" evidence="6">
    <location>
        <begin position="23"/>
        <end position="46"/>
    </location>
</feature>
<comment type="similarity">
    <text evidence="2">Belongs to the TMEM14 family.</text>
</comment>
<dbReference type="AlphaFoldDB" id="C1DZ17"/>
<dbReference type="GeneID" id="8240973"/>
<feature type="region of interest" description="Disordered" evidence="6">
    <location>
        <begin position="91"/>
        <end position="117"/>
    </location>
</feature>
<dbReference type="InParanoid" id="C1DZ17"/>
<keyword evidence="3 7" id="KW-0812">Transmembrane</keyword>
<evidence type="ECO:0000313" key="8">
    <source>
        <dbReference type="EMBL" id="ACO61036.1"/>
    </source>
</evidence>
<feature type="transmembrane region" description="Helical" evidence="7">
    <location>
        <begin position="205"/>
        <end position="227"/>
    </location>
</feature>
<evidence type="ECO:0000256" key="1">
    <source>
        <dbReference type="ARBA" id="ARBA00004370"/>
    </source>
</evidence>
<feature type="transmembrane region" description="Helical" evidence="7">
    <location>
        <begin position="128"/>
        <end position="149"/>
    </location>
</feature>
<dbReference type="GO" id="GO:0009706">
    <property type="term" value="C:chloroplast inner membrane"/>
    <property type="evidence" value="ECO:0007669"/>
    <property type="project" value="TreeGrafter"/>
</dbReference>
<dbReference type="PANTHER" id="PTHR12668">
    <property type="entry name" value="TRANSMEMBRANE PROTEIN 14, 15"/>
    <property type="match status" value="1"/>
</dbReference>
<reference evidence="8 9" key="1">
    <citation type="journal article" date="2009" name="Science">
        <title>Green evolution and dynamic adaptations revealed by genomes of the marine picoeukaryotes Micromonas.</title>
        <authorList>
            <person name="Worden A.Z."/>
            <person name="Lee J.H."/>
            <person name="Mock T."/>
            <person name="Rouze P."/>
            <person name="Simmons M.P."/>
            <person name="Aerts A.L."/>
            <person name="Allen A.E."/>
            <person name="Cuvelier M.L."/>
            <person name="Derelle E."/>
            <person name="Everett M.V."/>
            <person name="Foulon E."/>
            <person name="Grimwood J."/>
            <person name="Gundlach H."/>
            <person name="Henrissat B."/>
            <person name="Napoli C."/>
            <person name="McDonald S.M."/>
            <person name="Parker M.S."/>
            <person name="Rombauts S."/>
            <person name="Salamov A."/>
            <person name="Von Dassow P."/>
            <person name="Badger J.H."/>
            <person name="Coutinho P.M."/>
            <person name="Demir E."/>
            <person name="Dubchak I."/>
            <person name="Gentemann C."/>
            <person name="Eikrem W."/>
            <person name="Gready J.E."/>
            <person name="John U."/>
            <person name="Lanier W."/>
            <person name="Lindquist E.A."/>
            <person name="Lucas S."/>
            <person name="Mayer K.F."/>
            <person name="Moreau H."/>
            <person name="Not F."/>
            <person name="Otillar R."/>
            <person name="Panaud O."/>
            <person name="Pangilinan J."/>
            <person name="Paulsen I."/>
            <person name="Piegu B."/>
            <person name="Poliakov A."/>
            <person name="Robbens S."/>
            <person name="Schmutz J."/>
            <person name="Toulza E."/>
            <person name="Wyss T."/>
            <person name="Zelensky A."/>
            <person name="Zhou K."/>
            <person name="Armbrust E.V."/>
            <person name="Bhattacharya D."/>
            <person name="Goodenough U.W."/>
            <person name="Van de Peer Y."/>
            <person name="Grigoriev I.V."/>
        </authorList>
    </citation>
    <scope>NUCLEOTIDE SEQUENCE [LARGE SCALE GENOMIC DNA]</scope>
    <source>
        <strain evidence="9">RCC299 / NOUM17</strain>
    </source>
</reference>
<keyword evidence="5 7" id="KW-0472">Membrane</keyword>
<comment type="subcellular location">
    <subcellularLocation>
        <location evidence="1">Membrane</location>
    </subcellularLocation>
</comment>
<evidence type="ECO:0000256" key="4">
    <source>
        <dbReference type="ARBA" id="ARBA00022989"/>
    </source>
</evidence>
<dbReference type="InterPro" id="IPR005349">
    <property type="entry name" value="TMEM14"/>
</dbReference>
<dbReference type="STRING" id="296587.C1DZ17"/>
<evidence type="ECO:0000256" key="7">
    <source>
        <dbReference type="SAM" id="Phobius"/>
    </source>
</evidence>
<dbReference type="Gene3D" id="1.10.10.1740">
    <property type="entry name" value="Transmembrane protein 14-like"/>
    <property type="match status" value="1"/>
</dbReference>
<feature type="transmembrane region" description="Helical" evidence="7">
    <location>
        <begin position="155"/>
        <end position="173"/>
    </location>
</feature>
<evidence type="ECO:0000256" key="6">
    <source>
        <dbReference type="SAM" id="MobiDB-lite"/>
    </source>
</evidence>
<evidence type="ECO:0000313" key="9">
    <source>
        <dbReference type="Proteomes" id="UP000002009"/>
    </source>
</evidence>
<dbReference type="Proteomes" id="UP000002009">
    <property type="component" value="Chromosome 2"/>
</dbReference>
<dbReference type="Pfam" id="PF03647">
    <property type="entry name" value="Tmemb_14"/>
    <property type="match status" value="1"/>
</dbReference>